<proteinExistence type="predicted"/>
<reference evidence="2 3" key="1">
    <citation type="submission" date="2022-11" db="EMBL/GenBank/DDBJ databases">
        <title>Whole genome sequence of Eschrichtius robustus ER-17-0199.</title>
        <authorList>
            <person name="Bruniche-Olsen A."/>
            <person name="Black A.N."/>
            <person name="Fields C.J."/>
            <person name="Walden K."/>
            <person name="Dewoody J.A."/>
        </authorList>
    </citation>
    <scope>NUCLEOTIDE SEQUENCE [LARGE SCALE GENOMIC DNA]</scope>
    <source>
        <strain evidence="2">ER-17-0199</strain>
        <tissue evidence="2">Blubber</tissue>
    </source>
</reference>
<gene>
    <name evidence="2" type="ORF">J1605_008224</name>
</gene>
<keyword evidence="3" id="KW-1185">Reference proteome</keyword>
<evidence type="ECO:0000256" key="1">
    <source>
        <dbReference type="SAM" id="MobiDB-lite"/>
    </source>
</evidence>
<protein>
    <submittedName>
        <fullName evidence="2">Uncharacterized protein</fullName>
    </submittedName>
</protein>
<organism evidence="2 3">
    <name type="scientific">Eschrichtius robustus</name>
    <name type="common">California gray whale</name>
    <name type="synonym">Eschrichtius gibbosus</name>
    <dbReference type="NCBI Taxonomy" id="9764"/>
    <lineage>
        <taxon>Eukaryota</taxon>
        <taxon>Metazoa</taxon>
        <taxon>Chordata</taxon>
        <taxon>Craniata</taxon>
        <taxon>Vertebrata</taxon>
        <taxon>Euteleostomi</taxon>
        <taxon>Mammalia</taxon>
        <taxon>Eutheria</taxon>
        <taxon>Laurasiatheria</taxon>
        <taxon>Artiodactyla</taxon>
        <taxon>Whippomorpha</taxon>
        <taxon>Cetacea</taxon>
        <taxon>Mysticeti</taxon>
        <taxon>Eschrichtiidae</taxon>
        <taxon>Eschrichtius</taxon>
    </lineage>
</organism>
<accession>A0AB34H0D8</accession>
<comment type="caution">
    <text evidence="2">The sequence shown here is derived from an EMBL/GenBank/DDBJ whole genome shotgun (WGS) entry which is preliminary data.</text>
</comment>
<dbReference type="Proteomes" id="UP001159641">
    <property type="component" value="Unassembled WGS sequence"/>
</dbReference>
<name>A0AB34H0D8_ESCRO</name>
<feature type="compositionally biased region" description="Polar residues" evidence="1">
    <location>
        <begin position="77"/>
        <end position="86"/>
    </location>
</feature>
<feature type="region of interest" description="Disordered" evidence="1">
    <location>
        <begin position="49"/>
        <end position="86"/>
    </location>
</feature>
<sequence length="86" mass="9100">MSTCNVLGVGEARVGETGFRSCRSKGCYILCDDGYDGRLAAQHGVAGEALRTGKQEQPRRRRSAAQQLKEAGDQVGGNATSAGRQE</sequence>
<evidence type="ECO:0000313" key="2">
    <source>
        <dbReference type="EMBL" id="KAJ8784461.1"/>
    </source>
</evidence>
<dbReference type="AlphaFoldDB" id="A0AB34H0D8"/>
<dbReference type="EMBL" id="JAIQCJ010002047">
    <property type="protein sequence ID" value="KAJ8784461.1"/>
    <property type="molecule type" value="Genomic_DNA"/>
</dbReference>
<evidence type="ECO:0000313" key="3">
    <source>
        <dbReference type="Proteomes" id="UP001159641"/>
    </source>
</evidence>